<proteinExistence type="predicted"/>
<gene>
    <name evidence="2" type="ORF">EV421DRAFT_1912017</name>
</gene>
<reference evidence="2" key="1">
    <citation type="submission" date="2023-06" db="EMBL/GenBank/DDBJ databases">
        <authorList>
            <consortium name="Lawrence Berkeley National Laboratory"/>
            <person name="Ahrendt S."/>
            <person name="Sahu N."/>
            <person name="Indic B."/>
            <person name="Wong-Bajracharya J."/>
            <person name="Merenyi Z."/>
            <person name="Ke H.-M."/>
            <person name="Monk M."/>
            <person name="Kocsube S."/>
            <person name="Drula E."/>
            <person name="Lipzen A."/>
            <person name="Balint B."/>
            <person name="Henrissat B."/>
            <person name="Andreopoulos B."/>
            <person name="Martin F.M."/>
            <person name="Harder C.B."/>
            <person name="Rigling D."/>
            <person name="Ford K.L."/>
            <person name="Foster G.D."/>
            <person name="Pangilinan J."/>
            <person name="Papanicolaou A."/>
            <person name="Barry K."/>
            <person name="LaButti K."/>
            <person name="Viragh M."/>
            <person name="Koriabine M."/>
            <person name="Yan M."/>
            <person name="Riley R."/>
            <person name="Champramary S."/>
            <person name="Plett K.L."/>
            <person name="Tsai I.J."/>
            <person name="Slot J."/>
            <person name="Sipos G."/>
            <person name="Plett J."/>
            <person name="Nagy L.G."/>
            <person name="Grigoriev I.V."/>
        </authorList>
    </citation>
    <scope>NUCLEOTIDE SEQUENCE</scope>
    <source>
        <strain evidence="2">FPL87.14</strain>
    </source>
</reference>
<sequence length="1246" mass="139222">MSQNEQTFRDPSFWQSGTGANHGLWSCLLCNDKTWREFQHALRHEDAQSHQRSVRHANSRAAEHSSGPPSSGVSMAQPNIVGPLGELLRDFDSLDASGPFPTGIDTALLLPFNDVDTPVELDWDASLSGARLNVRRDAAVDLMSDLQQWLSNGPDIANEDSDSELEDHSEEEGFIPASLVEDDSLGFDPNWTPWADKVTCVLDILQHIPRTIFSDKQMEIIIWAMAVMGIDNLPSEKTMKEIDDDLQWRCGVDTIRHHGPLGNVYYTNDLAAIIAQPHIRHYPEDAGRRLEQCWQGQHWLNEMDSSLTTPMLRVGTQDFYIFEPMKLKTGSLIMPHRWFTRTINGQELFFAKAWPLVPVVSDSTTMGYLIHEYSDIEVPAADLLLSFPRLLAVYQSDGIPDPCDIIGSILTTNGGISPWKHTDPDIGNKWRAKAKGYCVLNFAMWLYCDDTSRNVSKKWNKHNSFLFNAAGLPRRMVQEESNIHFVATSNLAPPLEMLDGIVAQLEDGYTNGIWAWDSQAKEMVLLIPVVLALLGDNPMQSEFACHIGLKGKFFCHVCRIKGADAADRVPNVRPHHDSSANSSASSNEGSVHDVMPSGQSTNGSPTLPSSSEREPAAAAPTRRWHKETLSELVDRATRFLGPMIPRLKADTLTTLRSSFEDVLKVGAKTRHNTRKTETGVKDNHLEFFLAEIHSYMAKLHGTSQGKEEAVRQMIERDVPLLLIMIELSSFTGLDPHQDTPVEILHVILLGFIKYFWQDAIAHLNEDQKVLLTTHLNSFDVTGLGVPPLSGQTLVKYSGSLTGRDFRIIAQVAPFVLFDLVPAECYEAWVALSDMVPIIWQPVIEDVDAHLKLMETSIETFLTRTARWTPRWFNKPKFHIVQSFESFNAMIRGHSVHSNRQAPSRDIGRGLARCNRMCHLLSGGYFPVQLPDDRREDEHPQLKAQFFSDKSSDWRQCGPSPRALCRPGVSRRNIIAECLGFTEPDDFRAGTCTYTTPSSRRQPELLDWLSTRASQALSNSVVDAHRHQYRACGTIVALNGERCTLNAFALARLDPNLNSCIIGQVIEILAVVNSPELQQGCASHVLLEEYIVSGAALKYHLPILQAHAWRLIPANLIQCVVNVQHNCHGNKCDASDTEMVMQEREKTTKTRPRIRHYNPNDFILNSLQMHDSLHIQSLRIPLPVLDRQTAIQLGAVAEHEAQKKVAAQSSGTSKRKRSSAKGPPGQTPSTTTGLRAVAARHFASVLG</sequence>
<feature type="compositionally biased region" description="Low complexity" evidence="1">
    <location>
        <begin position="1221"/>
        <end position="1232"/>
    </location>
</feature>
<accession>A0AA39IYP7</accession>
<comment type="caution">
    <text evidence="2">The sequence shown here is derived from an EMBL/GenBank/DDBJ whole genome shotgun (WGS) entry which is preliminary data.</text>
</comment>
<organism evidence="2 3">
    <name type="scientific">Armillaria borealis</name>
    <dbReference type="NCBI Taxonomy" id="47425"/>
    <lineage>
        <taxon>Eukaryota</taxon>
        <taxon>Fungi</taxon>
        <taxon>Dikarya</taxon>
        <taxon>Basidiomycota</taxon>
        <taxon>Agaricomycotina</taxon>
        <taxon>Agaricomycetes</taxon>
        <taxon>Agaricomycetidae</taxon>
        <taxon>Agaricales</taxon>
        <taxon>Marasmiineae</taxon>
        <taxon>Physalacriaceae</taxon>
        <taxon>Armillaria</taxon>
    </lineage>
</organism>
<feature type="compositionally biased region" description="Polar residues" evidence="1">
    <location>
        <begin position="597"/>
        <end position="607"/>
    </location>
</feature>
<dbReference type="Proteomes" id="UP001175226">
    <property type="component" value="Unassembled WGS sequence"/>
</dbReference>
<dbReference type="AlphaFoldDB" id="A0AA39IYP7"/>
<dbReference type="PANTHER" id="PTHR31912:SF34">
    <property type="entry name" value="NOTOCHORD-RELATED PROTEIN"/>
    <property type="match status" value="1"/>
</dbReference>
<feature type="region of interest" description="Disordered" evidence="1">
    <location>
        <begin position="1202"/>
        <end position="1234"/>
    </location>
</feature>
<name>A0AA39IYP7_9AGAR</name>
<evidence type="ECO:0000313" key="2">
    <source>
        <dbReference type="EMBL" id="KAK0431293.1"/>
    </source>
</evidence>
<dbReference type="PANTHER" id="PTHR31912">
    <property type="entry name" value="IP13529P"/>
    <property type="match status" value="1"/>
</dbReference>
<dbReference type="EMBL" id="JAUEPT010000118">
    <property type="protein sequence ID" value="KAK0431293.1"/>
    <property type="molecule type" value="Genomic_DNA"/>
</dbReference>
<feature type="region of interest" description="Disordered" evidence="1">
    <location>
        <begin position="46"/>
        <end position="79"/>
    </location>
</feature>
<feature type="compositionally biased region" description="Polar residues" evidence="1">
    <location>
        <begin position="67"/>
        <end position="77"/>
    </location>
</feature>
<evidence type="ECO:0000256" key="1">
    <source>
        <dbReference type="SAM" id="MobiDB-lite"/>
    </source>
</evidence>
<protein>
    <submittedName>
        <fullName evidence="2">Uncharacterized protein</fullName>
    </submittedName>
</protein>
<feature type="region of interest" description="Disordered" evidence="1">
    <location>
        <begin position="569"/>
        <end position="625"/>
    </location>
</feature>
<evidence type="ECO:0000313" key="3">
    <source>
        <dbReference type="Proteomes" id="UP001175226"/>
    </source>
</evidence>
<keyword evidence="3" id="KW-1185">Reference proteome</keyword>